<organism evidence="2 3">
    <name type="scientific">Niastella koreensis</name>
    <dbReference type="NCBI Taxonomy" id="354356"/>
    <lineage>
        <taxon>Bacteria</taxon>
        <taxon>Pseudomonadati</taxon>
        <taxon>Bacteroidota</taxon>
        <taxon>Chitinophagia</taxon>
        <taxon>Chitinophagales</taxon>
        <taxon>Chitinophagaceae</taxon>
        <taxon>Niastella</taxon>
    </lineage>
</organism>
<keyword evidence="3" id="KW-1185">Reference proteome</keyword>
<accession>A0ABX3NZ49</accession>
<dbReference type="SUPFAM" id="SSF56281">
    <property type="entry name" value="Metallo-hydrolase/oxidoreductase"/>
    <property type="match status" value="1"/>
</dbReference>
<comment type="caution">
    <text evidence="2">The sequence shown here is derived from an EMBL/GenBank/DDBJ whole genome shotgun (WGS) entry which is preliminary data.</text>
</comment>
<name>A0ABX3NZ49_9BACT</name>
<dbReference type="InterPro" id="IPR036866">
    <property type="entry name" value="RibonucZ/Hydroxyglut_hydro"/>
</dbReference>
<dbReference type="PANTHER" id="PTHR36839">
    <property type="entry name" value="METALLO-BETA-LACTAMASE FAMILY PROTEIN (AFU_ORTHOLOGUE AFUA_5G12770)"/>
    <property type="match status" value="1"/>
</dbReference>
<reference evidence="2 3" key="1">
    <citation type="submission" date="2016-04" db="EMBL/GenBank/DDBJ databases">
        <authorList>
            <person name="Chen L."/>
            <person name="Zhuang W."/>
            <person name="Wang G."/>
        </authorList>
    </citation>
    <scope>NUCLEOTIDE SEQUENCE [LARGE SCALE GENOMIC DNA]</scope>
    <source>
        <strain evidence="3">GR20</strain>
    </source>
</reference>
<sequence length="263" mass="29963">MKEQIICSTCGTYYPVNSLPGLCIICCDERQYIPDTGQSWTKPADLHRKHSIKLNKLHERLYEIEINPVFAIGQRALLVLSAQGNVLWDCIPMLDELTIEFIQSKGGLNAIAFSHPHYYSNMNDWADRFDCPIYIHKNDAEHIVAGGQHVQLWEGDALPLWDGIQMLLIGGHFEGSCILHVPFLSAQGAILCGDTLFLSPSKKHFSVFRSYPNRIPLTQSEIRRVIQRLETISFDSFYGCIKTQNLHENVQTVFKESMRKQLA</sequence>
<dbReference type="SMART" id="SM00849">
    <property type="entry name" value="Lactamase_B"/>
    <property type="match status" value="1"/>
</dbReference>
<dbReference type="InterPro" id="IPR001279">
    <property type="entry name" value="Metallo-B-lactamas"/>
</dbReference>
<evidence type="ECO:0000313" key="3">
    <source>
        <dbReference type="Proteomes" id="UP000192277"/>
    </source>
</evidence>
<feature type="domain" description="Metallo-beta-lactamase" evidence="1">
    <location>
        <begin position="73"/>
        <end position="241"/>
    </location>
</feature>
<evidence type="ECO:0000259" key="1">
    <source>
        <dbReference type="SMART" id="SM00849"/>
    </source>
</evidence>
<dbReference type="Proteomes" id="UP000192277">
    <property type="component" value="Unassembled WGS sequence"/>
</dbReference>
<dbReference type="EMBL" id="LWBO01000009">
    <property type="protein sequence ID" value="OQP49899.1"/>
    <property type="molecule type" value="Genomic_DNA"/>
</dbReference>
<proteinExistence type="predicted"/>
<dbReference type="RefSeq" id="WP_014219565.1">
    <property type="nucleotide sequence ID" value="NZ_LWBO01000009.1"/>
</dbReference>
<gene>
    <name evidence="2" type="ORF">A4D02_27880</name>
</gene>
<dbReference type="PANTHER" id="PTHR36839:SF1">
    <property type="entry name" value="METALLO-BETA-LACTAMASE FAMILY PROTEIN (AFU_ORTHOLOGUE AFUA_5G12770)"/>
    <property type="match status" value="1"/>
</dbReference>
<protein>
    <recommendedName>
        <fullName evidence="1">Metallo-beta-lactamase domain-containing protein</fullName>
    </recommendedName>
</protein>
<dbReference type="Gene3D" id="3.60.15.10">
    <property type="entry name" value="Ribonuclease Z/Hydroxyacylglutathione hydrolase-like"/>
    <property type="match status" value="1"/>
</dbReference>
<evidence type="ECO:0000313" key="2">
    <source>
        <dbReference type="EMBL" id="OQP49899.1"/>
    </source>
</evidence>